<dbReference type="EMBL" id="IACM01075505">
    <property type="protein sequence ID" value="LAB29758.1"/>
    <property type="molecule type" value="Transcribed_RNA"/>
</dbReference>
<reference evidence="1" key="2">
    <citation type="submission" date="2017-11" db="EMBL/GenBank/DDBJ databases">
        <title>Coralsnake Venomics: Analyses of Venom Gland Transcriptomes and Proteomes of Six Brazilian Taxa.</title>
        <authorList>
            <person name="Aird S.D."/>
            <person name="Jorge da Silva N."/>
            <person name="Qiu L."/>
            <person name="Villar-Briones A."/>
            <person name="Aparecida-Saddi V."/>
            <person name="Campos-Telles M.P."/>
            <person name="Grau M."/>
            <person name="Mikheyev A.S."/>
        </authorList>
    </citation>
    <scope>NUCLEOTIDE SEQUENCE</scope>
    <source>
        <tissue evidence="1">Venom_gland</tissue>
    </source>
</reference>
<protein>
    <submittedName>
        <fullName evidence="1">Uncharacterized protein</fullName>
    </submittedName>
</protein>
<evidence type="ECO:0000313" key="1">
    <source>
        <dbReference type="EMBL" id="LAB29769.1"/>
    </source>
</evidence>
<accession>A0A2D4M9R4</accession>
<proteinExistence type="predicted"/>
<dbReference type="AlphaFoldDB" id="A0A2D4M9R4"/>
<sequence>MALLTWILPHETKIKTKTEKLIWSFYLNITFFFFLFKEREQEKQFDLDTFQPKSLFCHFIWTIFFFLSKEREQENMLLHTFFGKQINKRFFSFDEMEFPSTPN</sequence>
<dbReference type="EMBL" id="IACM01075508">
    <property type="protein sequence ID" value="LAB29769.1"/>
    <property type="molecule type" value="Transcribed_RNA"/>
</dbReference>
<reference evidence="1" key="1">
    <citation type="submission" date="2017-07" db="EMBL/GenBank/DDBJ databases">
        <authorList>
            <person name="Mikheyev A."/>
            <person name="Grau M."/>
        </authorList>
    </citation>
    <scope>NUCLEOTIDE SEQUENCE</scope>
    <source>
        <tissue evidence="1">Venom_gland</tissue>
    </source>
</reference>
<name>A0A2D4M9R4_9SAUR</name>
<organism evidence="1">
    <name type="scientific">Micrurus spixii</name>
    <name type="common">Amazon coral snake</name>
    <dbReference type="NCBI Taxonomy" id="129469"/>
    <lineage>
        <taxon>Eukaryota</taxon>
        <taxon>Metazoa</taxon>
        <taxon>Chordata</taxon>
        <taxon>Craniata</taxon>
        <taxon>Vertebrata</taxon>
        <taxon>Euteleostomi</taxon>
        <taxon>Lepidosauria</taxon>
        <taxon>Squamata</taxon>
        <taxon>Bifurcata</taxon>
        <taxon>Unidentata</taxon>
        <taxon>Episquamata</taxon>
        <taxon>Toxicofera</taxon>
        <taxon>Serpentes</taxon>
        <taxon>Colubroidea</taxon>
        <taxon>Elapidae</taxon>
        <taxon>Elapinae</taxon>
        <taxon>Micrurus</taxon>
    </lineage>
</organism>